<dbReference type="SUPFAM" id="SSF103473">
    <property type="entry name" value="MFS general substrate transporter"/>
    <property type="match status" value="1"/>
</dbReference>
<feature type="transmembrane region" description="Helical" evidence="7">
    <location>
        <begin position="95"/>
        <end position="116"/>
    </location>
</feature>
<feature type="transmembrane region" description="Helical" evidence="7">
    <location>
        <begin position="70"/>
        <end position="89"/>
    </location>
</feature>
<feature type="transmembrane region" description="Helical" evidence="7">
    <location>
        <begin position="157"/>
        <end position="177"/>
    </location>
</feature>
<gene>
    <name evidence="9" type="ORF">SAMN05216347_102283</name>
</gene>
<keyword evidence="3" id="KW-1003">Cell membrane</keyword>
<dbReference type="Gene3D" id="1.20.1250.20">
    <property type="entry name" value="MFS general substrate transporter like domains"/>
    <property type="match status" value="1"/>
</dbReference>
<keyword evidence="6 7" id="KW-0472">Membrane</keyword>
<keyword evidence="2" id="KW-0813">Transport</keyword>
<keyword evidence="5 7" id="KW-1133">Transmembrane helix</keyword>
<feature type="transmembrane region" description="Helical" evidence="7">
    <location>
        <begin position="39"/>
        <end position="58"/>
    </location>
</feature>
<dbReference type="GO" id="GO:0022857">
    <property type="term" value="F:transmembrane transporter activity"/>
    <property type="evidence" value="ECO:0007669"/>
    <property type="project" value="InterPro"/>
</dbReference>
<feature type="transmembrane region" description="Helical" evidence="7">
    <location>
        <begin position="204"/>
        <end position="228"/>
    </location>
</feature>
<evidence type="ECO:0000259" key="8">
    <source>
        <dbReference type="PROSITE" id="PS50850"/>
    </source>
</evidence>
<dbReference type="InterPro" id="IPR001958">
    <property type="entry name" value="Tet-R_TetA/multi-R_MdtG-like"/>
</dbReference>
<evidence type="ECO:0000256" key="6">
    <source>
        <dbReference type="ARBA" id="ARBA00023136"/>
    </source>
</evidence>
<evidence type="ECO:0000256" key="1">
    <source>
        <dbReference type="ARBA" id="ARBA00004651"/>
    </source>
</evidence>
<evidence type="ECO:0000256" key="3">
    <source>
        <dbReference type="ARBA" id="ARBA00022475"/>
    </source>
</evidence>
<feature type="transmembrane region" description="Helical" evidence="7">
    <location>
        <begin position="274"/>
        <end position="292"/>
    </location>
</feature>
<evidence type="ECO:0000256" key="2">
    <source>
        <dbReference type="ARBA" id="ARBA00022448"/>
    </source>
</evidence>
<dbReference type="GO" id="GO:0005886">
    <property type="term" value="C:plasma membrane"/>
    <property type="evidence" value="ECO:0007669"/>
    <property type="project" value="UniProtKB-SubCell"/>
</dbReference>
<dbReference type="InterPro" id="IPR020846">
    <property type="entry name" value="MFS_dom"/>
</dbReference>
<reference evidence="9 10" key="1">
    <citation type="submission" date="2016-10" db="EMBL/GenBank/DDBJ databases">
        <authorList>
            <person name="de Groot N.N."/>
        </authorList>
    </citation>
    <scope>NUCLEOTIDE SEQUENCE [LARGE SCALE GENOMIC DNA]</scope>
    <source>
        <strain evidence="9 10">Sb04</strain>
    </source>
</reference>
<feature type="transmembrane region" description="Helical" evidence="7">
    <location>
        <begin position="298"/>
        <end position="317"/>
    </location>
</feature>
<feature type="transmembrane region" description="Helical" evidence="7">
    <location>
        <begin position="234"/>
        <end position="253"/>
    </location>
</feature>
<dbReference type="PRINTS" id="PR01035">
    <property type="entry name" value="TCRTETA"/>
</dbReference>
<dbReference type="RefSeq" id="WP_081341159.1">
    <property type="nucleotide sequence ID" value="NZ_FNJK01000002.1"/>
</dbReference>
<feature type="transmembrane region" description="Helical" evidence="7">
    <location>
        <begin position="128"/>
        <end position="151"/>
    </location>
</feature>
<evidence type="ECO:0000313" key="10">
    <source>
        <dbReference type="Proteomes" id="UP000183816"/>
    </source>
</evidence>
<dbReference type="EMBL" id="FNJK01000002">
    <property type="protein sequence ID" value="SDO77992.1"/>
    <property type="molecule type" value="Genomic_DNA"/>
</dbReference>
<dbReference type="PANTHER" id="PTHR43124:SF3">
    <property type="entry name" value="CHLORAMPHENICOL EFFLUX PUMP RV0191"/>
    <property type="match status" value="1"/>
</dbReference>
<evidence type="ECO:0000256" key="5">
    <source>
        <dbReference type="ARBA" id="ARBA00022989"/>
    </source>
</evidence>
<dbReference type="AlphaFoldDB" id="A0A1H0MC21"/>
<name>A0A1H0MC21_STREI</name>
<dbReference type="CDD" id="cd17324">
    <property type="entry name" value="MFS_NepI_like"/>
    <property type="match status" value="1"/>
</dbReference>
<dbReference type="InterPro" id="IPR036259">
    <property type="entry name" value="MFS_trans_sf"/>
</dbReference>
<dbReference type="InterPro" id="IPR050189">
    <property type="entry name" value="MFS_Efflux_Transporters"/>
</dbReference>
<keyword evidence="4 7" id="KW-0812">Transmembrane</keyword>
<comment type="subcellular location">
    <subcellularLocation>
        <location evidence="1">Cell membrane</location>
        <topology evidence="1">Multi-pass membrane protein</topology>
    </subcellularLocation>
</comment>
<dbReference type="Proteomes" id="UP000183816">
    <property type="component" value="Unassembled WGS sequence"/>
</dbReference>
<dbReference type="Pfam" id="PF07690">
    <property type="entry name" value="MFS_1"/>
    <property type="match status" value="1"/>
</dbReference>
<dbReference type="PANTHER" id="PTHR43124">
    <property type="entry name" value="PURINE EFFLUX PUMP PBUE"/>
    <property type="match status" value="1"/>
</dbReference>
<feature type="transmembrane region" description="Helical" evidence="7">
    <location>
        <begin position="7"/>
        <end position="27"/>
    </location>
</feature>
<dbReference type="PROSITE" id="PS50850">
    <property type="entry name" value="MFS"/>
    <property type="match status" value="1"/>
</dbReference>
<dbReference type="OrthoDB" id="212436at2"/>
<feature type="domain" description="Major facilitator superfamily (MFS) profile" evidence="8">
    <location>
        <begin position="4"/>
        <end position="380"/>
    </location>
</feature>
<feature type="transmembrane region" description="Helical" evidence="7">
    <location>
        <begin position="355"/>
        <end position="374"/>
    </location>
</feature>
<evidence type="ECO:0000256" key="4">
    <source>
        <dbReference type="ARBA" id="ARBA00022692"/>
    </source>
</evidence>
<sequence>MKKYASLFFLTMFIIGTDTFLISPLLTTLSSLYHIDTSISGWMVSAYAIGYALFALVSGPISDGRDRKKVMVYGLLAFTISTFLCGFANSFTLMLLFRFLAGISASFVTPQVWASIPVVVDKKHIVQVMGYATAGLSVSQMAGVPIGGYLAGISWRAPFITISAASLVLLLLINFCMPKLEIGTGHRISFTVAYKNVLTNKKSVSYLLAYFVFQTGSFTAITFIATWFNHSFGLSLANISTAIIAIGAGNLAGSLLGSHIVKRFGLQKTFKTELMTLVILNVALLFVHHFWMAEVLLTIIYVNNGFIFPLFMTTLQSTVENARSTISSLSNAVMYLGETIAGIVGGILFEQFTGFSGIAVFAAVMIALSLLLYYQAGAFKKVDN</sequence>
<accession>A0A1H0MC21</accession>
<proteinExistence type="predicted"/>
<protein>
    <submittedName>
        <fullName evidence="9">Predicted arabinose efflux permease, MFS family</fullName>
    </submittedName>
</protein>
<feature type="transmembrane region" description="Helical" evidence="7">
    <location>
        <begin position="329"/>
        <end position="349"/>
    </location>
</feature>
<organism evidence="9 10">
    <name type="scientific">Streptococcus equinus</name>
    <name type="common">Streptococcus bovis</name>
    <dbReference type="NCBI Taxonomy" id="1335"/>
    <lineage>
        <taxon>Bacteria</taxon>
        <taxon>Bacillati</taxon>
        <taxon>Bacillota</taxon>
        <taxon>Bacilli</taxon>
        <taxon>Lactobacillales</taxon>
        <taxon>Streptococcaceae</taxon>
        <taxon>Streptococcus</taxon>
    </lineage>
</organism>
<dbReference type="InterPro" id="IPR011701">
    <property type="entry name" value="MFS"/>
</dbReference>
<evidence type="ECO:0000313" key="9">
    <source>
        <dbReference type="EMBL" id="SDO77992.1"/>
    </source>
</evidence>
<evidence type="ECO:0000256" key="7">
    <source>
        <dbReference type="SAM" id="Phobius"/>
    </source>
</evidence>